<protein>
    <recommendedName>
        <fullName evidence="4">Activin types I and II receptor domain-containing protein</fullName>
    </recommendedName>
</protein>
<sequence length="129" mass="13026">LYSLSSLGQLAPLQFQAMRFLSVLLIALALLPLSTALKCHLAAKTPDGSAATEQTCGAGQDYCTKMKTSDGTIKGCIANAGCDAIGGAKCQEKDGATMCCCKGDLCNPAATPTALLPLAAVAAAVAARF</sequence>
<keyword evidence="3" id="KW-1185">Reference proteome</keyword>
<feature type="non-terminal residue" evidence="2">
    <location>
        <position position="1"/>
    </location>
</feature>
<gene>
    <name evidence="2" type="ORF">PMAYCL1PPCAC_04149</name>
</gene>
<evidence type="ECO:0008006" key="4">
    <source>
        <dbReference type="Google" id="ProtNLM"/>
    </source>
</evidence>
<keyword evidence="1" id="KW-0732">Signal</keyword>
<evidence type="ECO:0000256" key="1">
    <source>
        <dbReference type="SAM" id="SignalP"/>
    </source>
</evidence>
<dbReference type="AlphaFoldDB" id="A0AAN4Z5Z9"/>
<dbReference type="Proteomes" id="UP001328107">
    <property type="component" value="Unassembled WGS sequence"/>
</dbReference>
<evidence type="ECO:0000313" key="3">
    <source>
        <dbReference type="Proteomes" id="UP001328107"/>
    </source>
</evidence>
<feature type="signal peptide" evidence="1">
    <location>
        <begin position="1"/>
        <end position="36"/>
    </location>
</feature>
<dbReference type="EMBL" id="BTRK01000001">
    <property type="protein sequence ID" value="GMR33954.1"/>
    <property type="molecule type" value="Genomic_DNA"/>
</dbReference>
<accession>A0AAN4Z5Z9</accession>
<dbReference type="InterPro" id="IPR045860">
    <property type="entry name" value="Snake_toxin-like_sf"/>
</dbReference>
<comment type="caution">
    <text evidence="2">The sequence shown here is derived from an EMBL/GenBank/DDBJ whole genome shotgun (WGS) entry which is preliminary data.</text>
</comment>
<reference evidence="3" key="1">
    <citation type="submission" date="2022-10" db="EMBL/GenBank/DDBJ databases">
        <title>Genome assembly of Pristionchus species.</title>
        <authorList>
            <person name="Yoshida K."/>
            <person name="Sommer R.J."/>
        </authorList>
    </citation>
    <scope>NUCLEOTIDE SEQUENCE [LARGE SCALE GENOMIC DNA]</scope>
    <source>
        <strain evidence="3">RS5460</strain>
    </source>
</reference>
<dbReference type="PANTHER" id="PTHR34721:SF3">
    <property type="entry name" value="ACTIVIN_RECP DOMAIN-CONTAINING PROTEIN-RELATED"/>
    <property type="match status" value="1"/>
</dbReference>
<name>A0AAN4Z5Z9_9BILA</name>
<feature type="chain" id="PRO_5043036866" description="Activin types I and II receptor domain-containing protein" evidence="1">
    <location>
        <begin position="37"/>
        <end position="129"/>
    </location>
</feature>
<dbReference type="SUPFAM" id="SSF57302">
    <property type="entry name" value="Snake toxin-like"/>
    <property type="match status" value="1"/>
</dbReference>
<evidence type="ECO:0000313" key="2">
    <source>
        <dbReference type="EMBL" id="GMR33954.1"/>
    </source>
</evidence>
<organism evidence="2 3">
    <name type="scientific">Pristionchus mayeri</name>
    <dbReference type="NCBI Taxonomy" id="1317129"/>
    <lineage>
        <taxon>Eukaryota</taxon>
        <taxon>Metazoa</taxon>
        <taxon>Ecdysozoa</taxon>
        <taxon>Nematoda</taxon>
        <taxon>Chromadorea</taxon>
        <taxon>Rhabditida</taxon>
        <taxon>Rhabditina</taxon>
        <taxon>Diplogasteromorpha</taxon>
        <taxon>Diplogasteroidea</taxon>
        <taxon>Neodiplogasteridae</taxon>
        <taxon>Pristionchus</taxon>
    </lineage>
</organism>
<proteinExistence type="predicted"/>
<dbReference type="Gene3D" id="2.10.60.10">
    <property type="entry name" value="CD59"/>
    <property type="match status" value="1"/>
</dbReference>
<dbReference type="PANTHER" id="PTHR34721">
    <property type="entry name" value="PROTEIN CBG09734"/>
    <property type="match status" value="1"/>
</dbReference>